<accession>A0ABX8DI66</accession>
<sequence length="301" mass="34650">MNNISSSGDIYKYIKENRDSLCIIDGMQRTEAMIRARNCMERYIRVELWLVRSLNKLIYRMLVLNTGQVPWTMQRQLEVVMVPVIKRIQGSIDNIELPTTNDVQRRTQPGKFQASKIIESFLVFGSRSEKVNTRDAIAEEYVKLDFIESSSKQEILDVYIEFLKRIVNLDFQFGRIDSKNENYRKFKKGCDILGSQPALIGITTAFAIKILGRPKLDYEPEKQRKNMDVIIGGFDGFIDKLKSMNVNELSDFVNLQALNAMSPSSASTKIGDQERTFFKGAFNVLIEENFDIPNMDVCWGH</sequence>
<proteinExistence type="predicted"/>
<name>A0ABX8DI66_9GAMM</name>
<evidence type="ECO:0000313" key="2">
    <source>
        <dbReference type="Proteomes" id="UP000676428"/>
    </source>
</evidence>
<dbReference type="EMBL" id="CP074572">
    <property type="protein sequence ID" value="QVK24431.1"/>
    <property type="molecule type" value="Genomic_DNA"/>
</dbReference>
<dbReference type="Proteomes" id="UP000676428">
    <property type="component" value="Chromosome"/>
</dbReference>
<evidence type="ECO:0008006" key="3">
    <source>
        <dbReference type="Google" id="ProtNLM"/>
    </source>
</evidence>
<gene>
    <name evidence="1" type="ORF">KHX94_08130</name>
</gene>
<dbReference type="RefSeq" id="WP_213683019.1">
    <property type="nucleotide sequence ID" value="NZ_CP074572.1"/>
</dbReference>
<organism evidence="1 2">
    <name type="scientific">Shewanella dokdonensis</name>
    <dbReference type="NCBI Taxonomy" id="712036"/>
    <lineage>
        <taxon>Bacteria</taxon>
        <taxon>Pseudomonadati</taxon>
        <taxon>Pseudomonadota</taxon>
        <taxon>Gammaproteobacteria</taxon>
        <taxon>Alteromonadales</taxon>
        <taxon>Shewanellaceae</taxon>
        <taxon>Shewanella</taxon>
    </lineage>
</organism>
<evidence type="ECO:0000313" key="1">
    <source>
        <dbReference type="EMBL" id="QVK24431.1"/>
    </source>
</evidence>
<keyword evidence="2" id="KW-1185">Reference proteome</keyword>
<reference evidence="1 2" key="1">
    <citation type="journal article" date="2012" name="Int. J. Syst. Evol. Microbiol.">
        <title>Shewanella dokdonensis sp. nov., isolated from seawater.</title>
        <authorList>
            <person name="Sung H.R."/>
            <person name="Yoon J.H."/>
            <person name="Ghim S.Y."/>
        </authorList>
    </citation>
    <scope>NUCLEOTIDE SEQUENCE [LARGE SCALE GENOMIC DNA]</scope>
    <source>
        <strain evidence="1 2">DSM 23626</strain>
    </source>
</reference>
<protein>
    <recommendedName>
        <fullName evidence="3">DUF262 domain-containing protein</fullName>
    </recommendedName>
</protein>